<protein>
    <recommendedName>
        <fullName evidence="15">Phenylalanine--tRNA ligase beta subunit</fullName>
        <ecNumber evidence="15">6.1.1.20</ecNumber>
    </recommendedName>
    <alternativeName>
        <fullName evidence="15">Phenylalanyl-tRNA synthetase beta subunit</fullName>
        <shortName evidence="15">PheRS</shortName>
    </alternativeName>
</protein>
<dbReference type="HAMAP" id="MF_00283">
    <property type="entry name" value="Phe_tRNA_synth_beta1"/>
    <property type="match status" value="1"/>
</dbReference>
<dbReference type="InParanoid" id="A0A2G4YRI4"/>
<reference evidence="20 21" key="1">
    <citation type="submission" date="2017-10" db="EMBL/GenBank/DDBJ databases">
        <title>Frigbacter circumglobatus gen. nov. sp. nov., isolated from sediment cultured in situ.</title>
        <authorList>
            <person name="Zhao Z."/>
        </authorList>
    </citation>
    <scope>NUCLEOTIDE SEQUENCE [LARGE SCALE GENOMIC DNA]</scope>
    <source>
        <strain evidence="20 21">ZYL</strain>
    </source>
</reference>
<evidence type="ECO:0000256" key="11">
    <source>
        <dbReference type="ARBA" id="ARBA00022884"/>
    </source>
</evidence>
<evidence type="ECO:0000256" key="8">
    <source>
        <dbReference type="ARBA" id="ARBA00022741"/>
    </source>
</evidence>
<dbReference type="InterPro" id="IPR002547">
    <property type="entry name" value="tRNA-bd_dom"/>
</dbReference>
<feature type="binding site" evidence="15">
    <location>
        <position position="451"/>
    </location>
    <ligand>
        <name>Mg(2+)</name>
        <dbReference type="ChEBI" id="CHEBI:18420"/>
        <note>shared with alpha subunit</note>
    </ligand>
</feature>
<proteinExistence type="inferred from homology"/>
<feature type="domain" description="TRNA-binding" evidence="17">
    <location>
        <begin position="39"/>
        <end position="148"/>
    </location>
</feature>
<dbReference type="GO" id="GO:0005524">
    <property type="term" value="F:ATP binding"/>
    <property type="evidence" value="ECO:0007669"/>
    <property type="project" value="UniProtKB-UniRule"/>
</dbReference>
<dbReference type="InterPro" id="IPR012340">
    <property type="entry name" value="NA-bd_OB-fold"/>
</dbReference>
<dbReference type="Pfam" id="PF01588">
    <property type="entry name" value="tRNA_bind"/>
    <property type="match status" value="1"/>
</dbReference>
<dbReference type="FunFam" id="3.30.56.10:FF:000002">
    <property type="entry name" value="Phenylalanine--tRNA ligase beta subunit"/>
    <property type="match status" value="1"/>
</dbReference>
<keyword evidence="7 15" id="KW-0479">Metal-binding</keyword>
<dbReference type="GO" id="GO:0000049">
    <property type="term" value="F:tRNA binding"/>
    <property type="evidence" value="ECO:0007669"/>
    <property type="project" value="UniProtKB-UniRule"/>
</dbReference>
<keyword evidence="8 15" id="KW-0547">Nucleotide-binding</keyword>
<dbReference type="InterPro" id="IPR045864">
    <property type="entry name" value="aa-tRNA-synth_II/BPL/LPL"/>
</dbReference>
<evidence type="ECO:0000259" key="17">
    <source>
        <dbReference type="PROSITE" id="PS50886"/>
    </source>
</evidence>
<keyword evidence="13 15" id="KW-0030">Aminoacyl-tRNA synthetase</keyword>
<dbReference type="Gene3D" id="3.30.930.10">
    <property type="entry name" value="Bira Bifunctional Protein, Domain 2"/>
    <property type="match status" value="1"/>
</dbReference>
<comment type="cofactor">
    <cofactor evidence="15">
        <name>Mg(2+)</name>
        <dbReference type="ChEBI" id="CHEBI:18420"/>
    </cofactor>
    <text evidence="15">Binds 2 magnesium ions per tetramer.</text>
</comment>
<dbReference type="SUPFAM" id="SSF56037">
    <property type="entry name" value="PheT/TilS domain"/>
    <property type="match status" value="1"/>
</dbReference>
<dbReference type="InterPro" id="IPR041616">
    <property type="entry name" value="PheRS_beta_core"/>
</dbReference>
<dbReference type="SMART" id="SM00896">
    <property type="entry name" value="FDX-ACB"/>
    <property type="match status" value="1"/>
</dbReference>
<evidence type="ECO:0000256" key="10">
    <source>
        <dbReference type="ARBA" id="ARBA00022842"/>
    </source>
</evidence>
<dbReference type="FunCoup" id="A0A2G4YRI4">
    <property type="interactions" value="491"/>
</dbReference>
<dbReference type="Pfam" id="PF03147">
    <property type="entry name" value="FDX-ACB"/>
    <property type="match status" value="1"/>
</dbReference>
<dbReference type="Pfam" id="PF17759">
    <property type="entry name" value="tRNA_synthFbeta"/>
    <property type="match status" value="1"/>
</dbReference>
<dbReference type="Gene3D" id="3.50.40.10">
    <property type="entry name" value="Phenylalanyl-trna Synthetase, Chain B, domain 3"/>
    <property type="match status" value="1"/>
</dbReference>
<dbReference type="GO" id="GO:0009328">
    <property type="term" value="C:phenylalanine-tRNA ligase complex"/>
    <property type="evidence" value="ECO:0007669"/>
    <property type="project" value="TreeGrafter"/>
</dbReference>
<dbReference type="NCBIfam" id="TIGR00472">
    <property type="entry name" value="pheT_bact"/>
    <property type="match status" value="1"/>
</dbReference>
<dbReference type="Gene3D" id="2.40.50.140">
    <property type="entry name" value="Nucleic acid-binding proteins"/>
    <property type="match status" value="1"/>
</dbReference>
<feature type="binding site" evidence="15">
    <location>
        <position position="457"/>
    </location>
    <ligand>
        <name>Mg(2+)</name>
        <dbReference type="ChEBI" id="CHEBI:18420"/>
        <note>shared with alpha subunit</note>
    </ligand>
</feature>
<dbReference type="Gene3D" id="3.30.56.10">
    <property type="match status" value="2"/>
</dbReference>
<gene>
    <name evidence="15" type="primary">pheT</name>
    <name evidence="20" type="ORF">CRD36_09430</name>
</gene>
<name>A0A2G4YRI4_9PROT</name>
<evidence type="ECO:0000256" key="14">
    <source>
        <dbReference type="ARBA" id="ARBA00049255"/>
    </source>
</evidence>
<evidence type="ECO:0000256" key="15">
    <source>
        <dbReference type="HAMAP-Rule" id="MF_00283"/>
    </source>
</evidence>
<keyword evidence="10 15" id="KW-0460">Magnesium</keyword>
<evidence type="ECO:0000256" key="1">
    <source>
        <dbReference type="ARBA" id="ARBA00004496"/>
    </source>
</evidence>
<comment type="similarity">
    <text evidence="2 15">Belongs to the phenylalanyl-tRNA synthetase beta subunit family. Type 1 subfamily.</text>
</comment>
<evidence type="ECO:0000256" key="12">
    <source>
        <dbReference type="ARBA" id="ARBA00022917"/>
    </source>
</evidence>
<dbReference type="Pfam" id="PF03483">
    <property type="entry name" value="B3_4"/>
    <property type="match status" value="1"/>
</dbReference>
<keyword evidence="21" id="KW-1185">Reference proteome</keyword>
<comment type="caution">
    <text evidence="20">The sequence shown here is derived from an EMBL/GenBank/DDBJ whole genome shotgun (WGS) entry which is preliminary data.</text>
</comment>
<dbReference type="InterPro" id="IPR033714">
    <property type="entry name" value="tRNA_bind_bactPheRS"/>
</dbReference>
<dbReference type="InterPro" id="IPR045060">
    <property type="entry name" value="Phe-tRNA-ligase_IIc_bsu"/>
</dbReference>
<dbReference type="OrthoDB" id="9805455at2"/>
<dbReference type="PROSITE" id="PS51483">
    <property type="entry name" value="B5"/>
    <property type="match status" value="1"/>
</dbReference>
<dbReference type="InterPro" id="IPR005146">
    <property type="entry name" value="B3/B4_tRNA-bd"/>
</dbReference>
<keyword evidence="11 16" id="KW-0694">RNA-binding</keyword>
<dbReference type="SMART" id="SM00874">
    <property type="entry name" value="B5"/>
    <property type="match status" value="1"/>
</dbReference>
<dbReference type="SUPFAM" id="SSF46955">
    <property type="entry name" value="Putative DNA-binding domain"/>
    <property type="match status" value="1"/>
</dbReference>
<feature type="binding site" evidence="15">
    <location>
        <position position="460"/>
    </location>
    <ligand>
        <name>Mg(2+)</name>
        <dbReference type="ChEBI" id="CHEBI:18420"/>
        <note>shared with alpha subunit</note>
    </ligand>
</feature>
<evidence type="ECO:0000256" key="7">
    <source>
        <dbReference type="ARBA" id="ARBA00022723"/>
    </source>
</evidence>
<evidence type="ECO:0000256" key="3">
    <source>
        <dbReference type="ARBA" id="ARBA00011209"/>
    </source>
</evidence>
<dbReference type="AlphaFoldDB" id="A0A2G4YRI4"/>
<dbReference type="InterPro" id="IPR020825">
    <property type="entry name" value="Phe-tRNA_synthase-like_B3/B4"/>
</dbReference>
<keyword evidence="4 15" id="KW-0963">Cytoplasm</keyword>
<dbReference type="SUPFAM" id="SSF55681">
    <property type="entry name" value="Class II aaRS and biotin synthetases"/>
    <property type="match status" value="1"/>
</dbReference>
<accession>A0A2G4YRI4</accession>
<dbReference type="RefSeq" id="WP_099472507.1">
    <property type="nucleotide sequence ID" value="NZ_CP041025.1"/>
</dbReference>
<comment type="catalytic activity">
    <reaction evidence="14 15">
        <text>tRNA(Phe) + L-phenylalanine + ATP = L-phenylalanyl-tRNA(Phe) + AMP + diphosphate + H(+)</text>
        <dbReference type="Rhea" id="RHEA:19413"/>
        <dbReference type="Rhea" id="RHEA-COMP:9668"/>
        <dbReference type="Rhea" id="RHEA-COMP:9699"/>
        <dbReference type="ChEBI" id="CHEBI:15378"/>
        <dbReference type="ChEBI" id="CHEBI:30616"/>
        <dbReference type="ChEBI" id="CHEBI:33019"/>
        <dbReference type="ChEBI" id="CHEBI:58095"/>
        <dbReference type="ChEBI" id="CHEBI:78442"/>
        <dbReference type="ChEBI" id="CHEBI:78531"/>
        <dbReference type="ChEBI" id="CHEBI:456215"/>
        <dbReference type="EC" id="6.1.1.20"/>
    </reaction>
</comment>
<dbReference type="Proteomes" id="UP000229730">
    <property type="component" value="Unassembled WGS sequence"/>
</dbReference>
<keyword evidence="6 15" id="KW-0436">Ligase</keyword>
<dbReference type="EMBL" id="PDEM01000020">
    <property type="protein sequence ID" value="PHZ84935.1"/>
    <property type="molecule type" value="Genomic_DNA"/>
</dbReference>
<keyword evidence="12 15" id="KW-0648">Protein biosynthesis</keyword>
<dbReference type="PANTHER" id="PTHR10947">
    <property type="entry name" value="PHENYLALANYL-TRNA SYNTHETASE BETA CHAIN AND LEUCINE-RICH REPEAT-CONTAINING PROTEIN 47"/>
    <property type="match status" value="1"/>
</dbReference>
<dbReference type="InterPro" id="IPR004532">
    <property type="entry name" value="Phe-tRNA-ligase_IIc_bsu_bact"/>
</dbReference>
<dbReference type="SUPFAM" id="SSF50249">
    <property type="entry name" value="Nucleic acid-binding proteins"/>
    <property type="match status" value="1"/>
</dbReference>
<dbReference type="FunFam" id="3.30.70.380:FF:000001">
    <property type="entry name" value="Phenylalanine--tRNA ligase beta subunit"/>
    <property type="match status" value="1"/>
</dbReference>
<evidence type="ECO:0000256" key="6">
    <source>
        <dbReference type="ARBA" id="ARBA00022598"/>
    </source>
</evidence>
<dbReference type="CDD" id="cd02796">
    <property type="entry name" value="tRNA_bind_bactPheRS"/>
    <property type="match status" value="1"/>
</dbReference>
<keyword evidence="5 16" id="KW-0820">tRNA-binding</keyword>
<dbReference type="NCBIfam" id="NF045760">
    <property type="entry name" value="YtpR"/>
    <property type="match status" value="1"/>
</dbReference>
<organism evidence="20 21">
    <name type="scientific">Paremcibacter congregatus</name>
    <dbReference type="NCBI Taxonomy" id="2043170"/>
    <lineage>
        <taxon>Bacteria</taxon>
        <taxon>Pseudomonadati</taxon>
        <taxon>Pseudomonadota</taxon>
        <taxon>Alphaproteobacteria</taxon>
        <taxon>Emcibacterales</taxon>
        <taxon>Emcibacteraceae</taxon>
        <taxon>Paremcibacter</taxon>
    </lineage>
</organism>
<dbReference type="PROSITE" id="PS50886">
    <property type="entry name" value="TRBD"/>
    <property type="match status" value="1"/>
</dbReference>
<evidence type="ECO:0000256" key="9">
    <source>
        <dbReference type="ARBA" id="ARBA00022840"/>
    </source>
</evidence>
<evidence type="ECO:0000256" key="5">
    <source>
        <dbReference type="ARBA" id="ARBA00022555"/>
    </source>
</evidence>
<feature type="domain" description="B5" evidence="19">
    <location>
        <begin position="398"/>
        <end position="473"/>
    </location>
</feature>
<evidence type="ECO:0000256" key="2">
    <source>
        <dbReference type="ARBA" id="ARBA00008653"/>
    </source>
</evidence>
<dbReference type="InterPro" id="IPR005147">
    <property type="entry name" value="tRNA_synthase_B5-dom"/>
</dbReference>
<evidence type="ECO:0000259" key="18">
    <source>
        <dbReference type="PROSITE" id="PS51447"/>
    </source>
</evidence>
<dbReference type="InterPro" id="IPR036690">
    <property type="entry name" value="Fdx_antiC-bd_sf"/>
</dbReference>
<dbReference type="PANTHER" id="PTHR10947:SF0">
    <property type="entry name" value="PHENYLALANINE--TRNA LIGASE BETA SUBUNIT"/>
    <property type="match status" value="1"/>
</dbReference>
<dbReference type="InterPro" id="IPR009061">
    <property type="entry name" value="DNA-bd_dom_put_sf"/>
</dbReference>
<feature type="domain" description="FDX-ACB" evidence="18">
    <location>
        <begin position="703"/>
        <end position="796"/>
    </location>
</feature>
<dbReference type="GO" id="GO:0004826">
    <property type="term" value="F:phenylalanine-tRNA ligase activity"/>
    <property type="evidence" value="ECO:0007669"/>
    <property type="project" value="UniProtKB-UniRule"/>
</dbReference>
<dbReference type="CDD" id="cd00769">
    <property type="entry name" value="PheRS_beta_core"/>
    <property type="match status" value="1"/>
</dbReference>
<evidence type="ECO:0000313" key="21">
    <source>
        <dbReference type="Proteomes" id="UP000229730"/>
    </source>
</evidence>
<evidence type="ECO:0000256" key="13">
    <source>
        <dbReference type="ARBA" id="ARBA00023146"/>
    </source>
</evidence>
<feature type="binding site" evidence="15">
    <location>
        <position position="461"/>
    </location>
    <ligand>
        <name>Mg(2+)</name>
        <dbReference type="ChEBI" id="CHEBI:18420"/>
        <note>shared with alpha subunit</note>
    </ligand>
</feature>
<comment type="subunit">
    <text evidence="3 15">Tetramer of two alpha and two beta subunits.</text>
</comment>
<dbReference type="GO" id="GO:0000287">
    <property type="term" value="F:magnesium ion binding"/>
    <property type="evidence" value="ECO:0007669"/>
    <property type="project" value="UniProtKB-UniRule"/>
</dbReference>
<evidence type="ECO:0000313" key="20">
    <source>
        <dbReference type="EMBL" id="PHZ84935.1"/>
    </source>
</evidence>
<evidence type="ECO:0000259" key="19">
    <source>
        <dbReference type="PROSITE" id="PS51483"/>
    </source>
</evidence>
<dbReference type="Pfam" id="PF03484">
    <property type="entry name" value="B5"/>
    <property type="match status" value="1"/>
</dbReference>
<sequence>MKFTLSWLKEHLDTTATIDQISEKLTAIGLEVEEIHNPADDLAPFVIAEVLEAAPHPDADKLQVLKVHTGSETLQVVCGAPNARAGLKGAFAPSGATIPTNGLKLRPTKIRGVDSNGMMCSERELGLGEDHDGIIDLPADAPVGVKYADYMDVDDPVIEIAITPNHQEALGVFGIARDLAAAGLGTLKAQNTTAIEGQFANPQKVVLDAPEICPVFEGRFIRDVKNGPSPEWLQKKLRALGMKPISILVDITNLMTYDMARPLHVFDADKLQGDIVVRRSKAGESVVALDDNTYELPDGICVIADDSGVIGLGGVMGGTSTGCSEGTTNVFVEAAWFDPISIATAGRTLGIDSDARYRFERGVDPDTMMPGIEIATRLILDLCGGEASEAVVTGTIPTISKTVHLRPSRVGHLGGVDVSEGEIITILSDLGFKVTKDGDRLAVVTPSWRCDIDGEADLVEEVLRIHGYDKIQSEPLPVSSRAINTGLNPLQKRVRYAKRTAAGRGLKEAITWSFLPSAHAALFADLKPELVLDNPISADLDAMRPNLLPNLITAAGRNMDRGFRNVALFECGNQFSSDSPEGQTLILAGVRRGQDAQKHWDQTPEDVDAFDAKADAEAVLRACGAKIDNAQVVTGAPAWYHPGRSGVIRLGPKNILAYFGEVHPAILKALDVKGPLVAFEVMLENIPFPKSKGGNSRGPLKASDFQAVERDFAFVVNRDVAAADIIKAIRAADKKLIDEVRLFDIYEGPGIEENQKSVALNVRLQPMDRTLTDEDIAQFSAKVIANVAKNTGGALR</sequence>
<dbReference type="EC" id="6.1.1.20" evidence="15"/>
<evidence type="ECO:0000256" key="16">
    <source>
        <dbReference type="PROSITE-ProRule" id="PRU00209"/>
    </source>
</evidence>
<dbReference type="FunFam" id="2.40.50.140:FF:000045">
    <property type="entry name" value="Phenylalanine--tRNA ligase beta subunit"/>
    <property type="match status" value="1"/>
</dbReference>
<dbReference type="SUPFAM" id="SSF54991">
    <property type="entry name" value="Anticodon-binding domain of PheRS"/>
    <property type="match status" value="1"/>
</dbReference>
<evidence type="ECO:0000256" key="4">
    <source>
        <dbReference type="ARBA" id="ARBA00022490"/>
    </source>
</evidence>
<dbReference type="InterPro" id="IPR005121">
    <property type="entry name" value="Fdx_antiC-bd"/>
</dbReference>
<keyword evidence="9 15" id="KW-0067">ATP-binding</keyword>
<dbReference type="Gene3D" id="3.30.70.380">
    <property type="entry name" value="Ferrodoxin-fold anticodon-binding domain"/>
    <property type="match status" value="1"/>
</dbReference>
<dbReference type="SMART" id="SM00873">
    <property type="entry name" value="B3_4"/>
    <property type="match status" value="1"/>
</dbReference>
<dbReference type="GO" id="GO:0006432">
    <property type="term" value="P:phenylalanyl-tRNA aminoacylation"/>
    <property type="evidence" value="ECO:0007669"/>
    <property type="project" value="UniProtKB-UniRule"/>
</dbReference>
<comment type="subcellular location">
    <subcellularLocation>
        <location evidence="1 15">Cytoplasm</location>
    </subcellularLocation>
</comment>
<dbReference type="PROSITE" id="PS51447">
    <property type="entry name" value="FDX_ACB"/>
    <property type="match status" value="1"/>
</dbReference>